<dbReference type="Pfam" id="PF00672">
    <property type="entry name" value="HAMP"/>
    <property type="match status" value="1"/>
</dbReference>
<keyword evidence="5" id="KW-0597">Phosphoprotein</keyword>
<keyword evidence="9" id="KW-0067">ATP-binding</keyword>
<evidence type="ECO:0000259" key="14">
    <source>
        <dbReference type="PROSITE" id="PS50885"/>
    </source>
</evidence>
<feature type="domain" description="Histidine kinase" evidence="13">
    <location>
        <begin position="469"/>
        <end position="568"/>
    </location>
</feature>
<comment type="catalytic activity">
    <reaction evidence="1">
        <text>ATP + protein L-histidine = ADP + protein N-phospho-L-histidine.</text>
        <dbReference type="EC" id="2.7.13.3"/>
    </reaction>
</comment>
<keyword evidence="4" id="KW-1003">Cell membrane</keyword>
<evidence type="ECO:0000256" key="2">
    <source>
        <dbReference type="ARBA" id="ARBA00004651"/>
    </source>
</evidence>
<evidence type="ECO:0000256" key="3">
    <source>
        <dbReference type="ARBA" id="ARBA00012438"/>
    </source>
</evidence>
<protein>
    <recommendedName>
        <fullName evidence="3">histidine kinase</fullName>
        <ecNumber evidence="3">2.7.13.3</ecNumber>
    </recommendedName>
</protein>
<proteinExistence type="predicted"/>
<evidence type="ECO:0000256" key="4">
    <source>
        <dbReference type="ARBA" id="ARBA00022475"/>
    </source>
</evidence>
<evidence type="ECO:0000256" key="8">
    <source>
        <dbReference type="ARBA" id="ARBA00022777"/>
    </source>
</evidence>
<sequence length="577" mass="66337">MKRFSFGYKLMASYVLLVIVPVISIGYYAYYTSVQYVKEQTIQNVTSTLKQVRDNIEGRMKTVEQVDNQLYLDQSLQQALNKRYEPLESYQTVKEKIIPKLESALNLSSNNVVIELFLHNETLPEIYDTETGEDPLLNGKRYNLIHYHQIEQLDWVRRFDDMPVDSIWMQIGSDSKFGNVSWLRKMMDFRTIQPIGTMRITVKMDDLFGNLNYSDSEDGIPGYFAVINEQNETVYEKRSNPLPQDWKAKAEAYMQIHESIEGINFRIMALVPLQELEHAAQKVRNMTLLICGASFLILVAIGAIVSNTFSKQIYRIARSLRAFQDGNFAKRIQYTGSDEFAQIAVAFNEMAENIEDLIQEVYVTNLQKKEAELDALQAQINPHFLYNTLSSISRLARLGKTEKLHQMVSELATFYRLTLNQGRSIIPIREEIQQVRSYIGIQKIKHVDRLDVSFDIHFSVLEYDTVKLILQPFVENALKHAMFEEPLHIRIVAHQEEGTIVMKVIDNGVGMSEETMSKILGSKDQSIGYGIRNVNERIKLQFGESFGVTIESELGRGTTVRIVIPLYRELSVQSDVS</sequence>
<keyword evidence="12" id="KW-0812">Transmembrane</keyword>
<gene>
    <name evidence="15" type="ORF">J34TS1_17500</name>
</gene>
<comment type="subcellular location">
    <subcellularLocation>
        <location evidence="2">Cell membrane</location>
        <topology evidence="2">Multi-pass membrane protein</topology>
    </subcellularLocation>
</comment>
<feature type="transmembrane region" description="Helical" evidence="12">
    <location>
        <begin position="286"/>
        <end position="309"/>
    </location>
</feature>
<dbReference type="Pfam" id="PF02518">
    <property type="entry name" value="HATPase_c"/>
    <property type="match status" value="1"/>
</dbReference>
<dbReference type="Gene3D" id="6.10.340.10">
    <property type="match status" value="1"/>
</dbReference>
<evidence type="ECO:0000256" key="9">
    <source>
        <dbReference type="ARBA" id="ARBA00022840"/>
    </source>
</evidence>
<evidence type="ECO:0000313" key="16">
    <source>
        <dbReference type="Proteomes" id="UP000682811"/>
    </source>
</evidence>
<evidence type="ECO:0000256" key="10">
    <source>
        <dbReference type="ARBA" id="ARBA00023012"/>
    </source>
</evidence>
<dbReference type="PANTHER" id="PTHR34220:SF7">
    <property type="entry name" value="SENSOR HISTIDINE KINASE YPDA"/>
    <property type="match status" value="1"/>
</dbReference>
<dbReference type="InterPro" id="IPR005467">
    <property type="entry name" value="His_kinase_dom"/>
</dbReference>
<organism evidence="15 16">
    <name type="scientific">Paenibacillus azoreducens</name>
    <dbReference type="NCBI Taxonomy" id="116718"/>
    <lineage>
        <taxon>Bacteria</taxon>
        <taxon>Bacillati</taxon>
        <taxon>Bacillota</taxon>
        <taxon>Bacilli</taxon>
        <taxon>Bacillales</taxon>
        <taxon>Paenibacillaceae</taxon>
        <taxon>Paenibacillus</taxon>
    </lineage>
</organism>
<dbReference type="GO" id="GO:0005886">
    <property type="term" value="C:plasma membrane"/>
    <property type="evidence" value="ECO:0007669"/>
    <property type="project" value="UniProtKB-SubCell"/>
</dbReference>
<name>A0A919YDB8_9BACL</name>
<dbReference type="PANTHER" id="PTHR34220">
    <property type="entry name" value="SENSOR HISTIDINE KINASE YPDA"/>
    <property type="match status" value="1"/>
</dbReference>
<evidence type="ECO:0000256" key="6">
    <source>
        <dbReference type="ARBA" id="ARBA00022679"/>
    </source>
</evidence>
<keyword evidence="12" id="KW-1133">Transmembrane helix</keyword>
<evidence type="ECO:0000256" key="7">
    <source>
        <dbReference type="ARBA" id="ARBA00022741"/>
    </source>
</evidence>
<comment type="caution">
    <text evidence="15">The sequence shown here is derived from an EMBL/GenBank/DDBJ whole genome shotgun (WGS) entry which is preliminary data.</text>
</comment>
<evidence type="ECO:0000256" key="11">
    <source>
        <dbReference type="ARBA" id="ARBA00023136"/>
    </source>
</evidence>
<dbReference type="PRINTS" id="PR00344">
    <property type="entry name" value="BCTRLSENSOR"/>
</dbReference>
<keyword evidence="16" id="KW-1185">Reference proteome</keyword>
<dbReference type="GO" id="GO:0000155">
    <property type="term" value="F:phosphorelay sensor kinase activity"/>
    <property type="evidence" value="ECO:0007669"/>
    <property type="project" value="InterPro"/>
</dbReference>
<dbReference type="Proteomes" id="UP000682811">
    <property type="component" value="Unassembled WGS sequence"/>
</dbReference>
<dbReference type="SMART" id="SM00387">
    <property type="entry name" value="HATPase_c"/>
    <property type="match status" value="1"/>
</dbReference>
<dbReference type="SMART" id="SM00304">
    <property type="entry name" value="HAMP"/>
    <property type="match status" value="1"/>
</dbReference>
<dbReference type="InterPro" id="IPR003594">
    <property type="entry name" value="HATPase_dom"/>
</dbReference>
<dbReference type="SUPFAM" id="SSF55874">
    <property type="entry name" value="ATPase domain of HSP90 chaperone/DNA topoisomerase II/histidine kinase"/>
    <property type="match status" value="1"/>
</dbReference>
<dbReference type="AlphaFoldDB" id="A0A919YDB8"/>
<evidence type="ECO:0000256" key="5">
    <source>
        <dbReference type="ARBA" id="ARBA00022553"/>
    </source>
</evidence>
<dbReference type="InterPro" id="IPR036890">
    <property type="entry name" value="HATPase_C_sf"/>
</dbReference>
<dbReference type="EMBL" id="BORT01000006">
    <property type="protein sequence ID" value="GIO46985.1"/>
    <property type="molecule type" value="Genomic_DNA"/>
</dbReference>
<dbReference type="SUPFAM" id="SSF158472">
    <property type="entry name" value="HAMP domain-like"/>
    <property type="match status" value="1"/>
</dbReference>
<evidence type="ECO:0000313" key="15">
    <source>
        <dbReference type="EMBL" id="GIO46985.1"/>
    </source>
</evidence>
<dbReference type="InterPro" id="IPR010559">
    <property type="entry name" value="Sig_transdc_His_kin_internal"/>
</dbReference>
<keyword evidence="7" id="KW-0547">Nucleotide-binding</keyword>
<dbReference type="RefSeq" id="WP_212977926.1">
    <property type="nucleotide sequence ID" value="NZ_AP025343.1"/>
</dbReference>
<accession>A0A919YDB8</accession>
<dbReference type="InterPro" id="IPR004358">
    <property type="entry name" value="Sig_transdc_His_kin-like_C"/>
</dbReference>
<evidence type="ECO:0000259" key="13">
    <source>
        <dbReference type="PROSITE" id="PS50109"/>
    </source>
</evidence>
<keyword evidence="11 12" id="KW-0472">Membrane</keyword>
<dbReference type="InterPro" id="IPR003660">
    <property type="entry name" value="HAMP_dom"/>
</dbReference>
<keyword evidence="10" id="KW-0902">Two-component regulatory system</keyword>
<dbReference type="CDD" id="cd06225">
    <property type="entry name" value="HAMP"/>
    <property type="match status" value="1"/>
</dbReference>
<dbReference type="PROSITE" id="PS50109">
    <property type="entry name" value="HIS_KIN"/>
    <property type="match status" value="1"/>
</dbReference>
<evidence type="ECO:0000256" key="12">
    <source>
        <dbReference type="SAM" id="Phobius"/>
    </source>
</evidence>
<dbReference type="Pfam" id="PF06580">
    <property type="entry name" value="His_kinase"/>
    <property type="match status" value="1"/>
</dbReference>
<dbReference type="PROSITE" id="PS50885">
    <property type="entry name" value="HAMP"/>
    <property type="match status" value="1"/>
</dbReference>
<dbReference type="InterPro" id="IPR050640">
    <property type="entry name" value="Bact_2-comp_sensor_kinase"/>
</dbReference>
<dbReference type="GO" id="GO:0005524">
    <property type="term" value="F:ATP binding"/>
    <property type="evidence" value="ECO:0007669"/>
    <property type="project" value="UniProtKB-KW"/>
</dbReference>
<feature type="transmembrane region" description="Helical" evidence="12">
    <location>
        <begin position="12"/>
        <end position="31"/>
    </location>
</feature>
<keyword evidence="6" id="KW-0808">Transferase</keyword>
<reference evidence="15 16" key="1">
    <citation type="submission" date="2021-03" db="EMBL/GenBank/DDBJ databases">
        <title>Antimicrobial resistance genes in bacteria isolated from Japanese honey, and their potential for conferring macrolide and lincosamide resistance in the American foulbrood pathogen Paenibacillus larvae.</title>
        <authorList>
            <person name="Okamoto M."/>
            <person name="Kumagai M."/>
            <person name="Kanamori H."/>
            <person name="Takamatsu D."/>
        </authorList>
    </citation>
    <scope>NUCLEOTIDE SEQUENCE [LARGE SCALE GENOMIC DNA]</scope>
    <source>
        <strain evidence="15 16">J34TS1</strain>
    </source>
</reference>
<dbReference type="EC" id="2.7.13.3" evidence="3"/>
<dbReference type="Gene3D" id="3.30.565.10">
    <property type="entry name" value="Histidine kinase-like ATPase, C-terminal domain"/>
    <property type="match status" value="1"/>
</dbReference>
<evidence type="ECO:0000256" key="1">
    <source>
        <dbReference type="ARBA" id="ARBA00000085"/>
    </source>
</evidence>
<keyword evidence="8 15" id="KW-0418">Kinase</keyword>
<feature type="domain" description="HAMP" evidence="14">
    <location>
        <begin position="307"/>
        <end position="359"/>
    </location>
</feature>